<evidence type="ECO:0000256" key="1">
    <source>
        <dbReference type="ARBA" id="ARBA00010333"/>
    </source>
</evidence>
<comment type="caution">
    <text evidence="2">The sequence shown here is derived from an EMBL/GenBank/DDBJ whole genome shotgun (WGS) entry which is preliminary data.</text>
</comment>
<dbReference type="SUPFAM" id="SSF53850">
    <property type="entry name" value="Periplasmic binding protein-like II"/>
    <property type="match status" value="1"/>
</dbReference>
<dbReference type="PANTHER" id="PTHR35936:SF17">
    <property type="entry name" value="ARGININE-BINDING EXTRACELLULAR PROTEIN ARTP"/>
    <property type="match status" value="1"/>
</dbReference>
<dbReference type="EMBL" id="JQED01000037">
    <property type="protein sequence ID" value="KGJ90014.1"/>
    <property type="molecule type" value="Genomic_DNA"/>
</dbReference>
<dbReference type="AlphaFoldDB" id="A0A099KGU8"/>
<evidence type="ECO:0000313" key="3">
    <source>
        <dbReference type="Proteomes" id="UP000029843"/>
    </source>
</evidence>
<evidence type="ECO:0000313" key="2">
    <source>
        <dbReference type="EMBL" id="KGJ90014.1"/>
    </source>
</evidence>
<sequence length="277" mass="31113">MRLLLCICFLLLGSYNNISFGTSIEHVVHSSIQPQTISDIQAAIKSEDNLPDPLANHYNFASIELLIEQQVGHIVLTQIYKNIGIDITISPLPGKRAQHVANSGIKDGEIMRIWTYGNENANTIRVPTPYYYLETMPFVLRKADISILNKKDLAKYRLTKIRGVKHTNNITKGLTNIYEMSSTEEMFKLLLSGKVDVVLTNTSDGNLAVDRLGLNNVVSMKKPLKRLSLYHYIHKSNKGLVQLVDKEILRMKSNGELATLIIQAEKSVINLNSKPII</sequence>
<dbReference type="PATRIC" id="fig|28229.4.peg.2721"/>
<comment type="similarity">
    <text evidence="1">Belongs to the bacterial solute-binding protein 3 family.</text>
</comment>
<organism evidence="2 3">
    <name type="scientific">Colwellia psychrerythraea</name>
    <name type="common">Vibrio psychroerythus</name>
    <dbReference type="NCBI Taxonomy" id="28229"/>
    <lineage>
        <taxon>Bacteria</taxon>
        <taxon>Pseudomonadati</taxon>
        <taxon>Pseudomonadota</taxon>
        <taxon>Gammaproteobacteria</taxon>
        <taxon>Alteromonadales</taxon>
        <taxon>Colwelliaceae</taxon>
        <taxon>Colwellia</taxon>
    </lineage>
</organism>
<dbReference type="RefSeq" id="WP_052056655.1">
    <property type="nucleotide sequence ID" value="NZ_JQED01000037.1"/>
</dbReference>
<name>A0A099KGU8_COLPS</name>
<gene>
    <name evidence="2" type="ORF">ND2E_3570</name>
</gene>
<dbReference type="PANTHER" id="PTHR35936">
    <property type="entry name" value="MEMBRANE-BOUND LYTIC MUREIN TRANSGLYCOSYLASE F"/>
    <property type="match status" value="1"/>
</dbReference>
<accession>A0A099KGU8</accession>
<reference evidence="2 3" key="1">
    <citation type="submission" date="2014-08" db="EMBL/GenBank/DDBJ databases">
        <title>Genomic and Phenotypic Diversity of Colwellia psychrerythraea strains from Disparate Marine Basins.</title>
        <authorList>
            <person name="Techtmann S.M."/>
            <person name="Stelling S.C."/>
            <person name="Utturkar S.M."/>
            <person name="Alshibli N."/>
            <person name="Harris A."/>
            <person name="Brown S.D."/>
            <person name="Hazen T.C."/>
        </authorList>
    </citation>
    <scope>NUCLEOTIDE SEQUENCE [LARGE SCALE GENOMIC DNA]</scope>
    <source>
        <strain evidence="2 3">ND2E</strain>
    </source>
</reference>
<protein>
    <submittedName>
        <fullName evidence="2">ABC-type transporter, periplasmic subunit family 3</fullName>
    </submittedName>
</protein>
<dbReference type="Gene3D" id="3.40.190.10">
    <property type="entry name" value="Periplasmic binding protein-like II"/>
    <property type="match status" value="2"/>
</dbReference>
<dbReference type="OrthoDB" id="8255022at2"/>
<proteinExistence type="inferred from homology"/>
<dbReference type="Proteomes" id="UP000029843">
    <property type="component" value="Unassembled WGS sequence"/>
</dbReference>